<accession>A0A933IAU4</accession>
<dbReference type="GO" id="GO:0046872">
    <property type="term" value="F:metal ion binding"/>
    <property type="evidence" value="ECO:0007669"/>
    <property type="project" value="UniProtKB-KW"/>
</dbReference>
<feature type="domain" description="F420-non-reducing hydrogenase iron-sulfur subunit D" evidence="5">
    <location>
        <begin position="6"/>
        <end position="128"/>
    </location>
</feature>
<evidence type="ECO:0000256" key="1">
    <source>
        <dbReference type="ARBA" id="ARBA00022723"/>
    </source>
</evidence>
<dbReference type="Pfam" id="PF02662">
    <property type="entry name" value="FlpD"/>
    <property type="match status" value="1"/>
</dbReference>
<evidence type="ECO:0000256" key="2">
    <source>
        <dbReference type="ARBA" id="ARBA00023002"/>
    </source>
</evidence>
<reference evidence="6" key="1">
    <citation type="submission" date="2020-07" db="EMBL/GenBank/DDBJ databases">
        <title>Huge and variable diversity of episymbiotic CPR bacteria and DPANN archaea in groundwater ecosystems.</title>
        <authorList>
            <person name="He C.Y."/>
            <person name="Keren R."/>
            <person name="Whittaker M."/>
            <person name="Farag I.F."/>
            <person name="Doudna J."/>
            <person name="Cate J.H.D."/>
            <person name="Banfield J.F."/>
        </authorList>
    </citation>
    <scope>NUCLEOTIDE SEQUENCE</scope>
    <source>
        <strain evidence="6">NC_groundwater_1520_Pr4_B-0.1um_53_5</strain>
    </source>
</reference>
<evidence type="ECO:0000256" key="3">
    <source>
        <dbReference type="ARBA" id="ARBA00023004"/>
    </source>
</evidence>
<keyword evidence="4" id="KW-0411">Iron-sulfur</keyword>
<keyword evidence="2" id="KW-0560">Oxidoreductase</keyword>
<dbReference type="EMBL" id="JACQXR010000158">
    <property type="protein sequence ID" value="MBI4727780.1"/>
    <property type="molecule type" value="Genomic_DNA"/>
</dbReference>
<keyword evidence="3" id="KW-0408">Iron</keyword>
<protein>
    <submittedName>
        <fullName evidence="6">Hydrogenase iron-sulfur subunit</fullName>
    </submittedName>
</protein>
<proteinExistence type="predicted"/>
<evidence type="ECO:0000256" key="4">
    <source>
        <dbReference type="ARBA" id="ARBA00023014"/>
    </source>
</evidence>
<evidence type="ECO:0000259" key="5">
    <source>
        <dbReference type="Pfam" id="PF02662"/>
    </source>
</evidence>
<sequence length="131" mass="14631">MFEPKIICFYCKWCTYTGADLAGTSRVKYLPNGVVIKTMCSSRIDPQHVLDAFSKGADGVLLGGCHYGDCHYVSGNHQTYRRVEMLRKMLPSFGLDPARLRLEWISAAEGGKLVQVINEFTEKIRALGPSK</sequence>
<organism evidence="6 7">
    <name type="scientific">candidate division TA06 bacterium</name>
    <dbReference type="NCBI Taxonomy" id="2250710"/>
    <lineage>
        <taxon>Bacteria</taxon>
        <taxon>Bacteria division TA06</taxon>
    </lineage>
</organism>
<comment type="caution">
    <text evidence="6">The sequence shown here is derived from an EMBL/GenBank/DDBJ whole genome shotgun (WGS) entry which is preliminary data.</text>
</comment>
<dbReference type="GO" id="GO:0051536">
    <property type="term" value="F:iron-sulfur cluster binding"/>
    <property type="evidence" value="ECO:0007669"/>
    <property type="project" value="UniProtKB-KW"/>
</dbReference>
<dbReference type="GO" id="GO:0016491">
    <property type="term" value="F:oxidoreductase activity"/>
    <property type="evidence" value="ECO:0007669"/>
    <property type="project" value="UniProtKB-KW"/>
</dbReference>
<name>A0A933IAU4_UNCT6</name>
<evidence type="ECO:0000313" key="7">
    <source>
        <dbReference type="Proteomes" id="UP000736328"/>
    </source>
</evidence>
<gene>
    <name evidence="6" type="ORF">HY768_11280</name>
</gene>
<dbReference type="Proteomes" id="UP000736328">
    <property type="component" value="Unassembled WGS sequence"/>
</dbReference>
<evidence type="ECO:0000313" key="6">
    <source>
        <dbReference type="EMBL" id="MBI4727780.1"/>
    </source>
</evidence>
<keyword evidence="1" id="KW-0479">Metal-binding</keyword>
<dbReference type="AlphaFoldDB" id="A0A933IAU4"/>
<dbReference type="InterPro" id="IPR003813">
    <property type="entry name" value="MvhD/FlpD"/>
</dbReference>